<dbReference type="Proteomes" id="UP000799771">
    <property type="component" value="Unassembled WGS sequence"/>
</dbReference>
<gene>
    <name evidence="1" type="ORF">P153DRAFT_355057</name>
</gene>
<dbReference type="Pfam" id="PF16850">
    <property type="entry name" value="Inhibitor_I66"/>
    <property type="match status" value="1"/>
</dbReference>
<dbReference type="EMBL" id="ML977501">
    <property type="protein sequence ID" value="KAF2132452.1"/>
    <property type="molecule type" value="Genomic_DNA"/>
</dbReference>
<dbReference type="InterPro" id="IPR031755">
    <property type="entry name" value="Inhibitor_I66"/>
</dbReference>
<dbReference type="OrthoDB" id="3439489at2759"/>
<dbReference type="AlphaFoldDB" id="A0A6A6AKG7"/>
<protein>
    <submittedName>
        <fullName evidence="1">Uncharacterized protein</fullName>
    </submittedName>
</protein>
<accession>A0A6A6AKG7</accession>
<evidence type="ECO:0000313" key="1">
    <source>
        <dbReference type="EMBL" id="KAF2132452.1"/>
    </source>
</evidence>
<name>A0A6A6AKG7_9PLEO</name>
<dbReference type="GeneID" id="54406976"/>
<dbReference type="GO" id="GO:0004867">
    <property type="term" value="F:serine-type endopeptidase inhibitor activity"/>
    <property type="evidence" value="ECO:0007669"/>
    <property type="project" value="InterPro"/>
</dbReference>
<proteinExistence type="predicted"/>
<keyword evidence="2" id="KW-1185">Reference proteome</keyword>
<evidence type="ECO:0000313" key="2">
    <source>
        <dbReference type="Proteomes" id="UP000799771"/>
    </source>
</evidence>
<dbReference type="Gene3D" id="2.80.10.50">
    <property type="match status" value="1"/>
</dbReference>
<dbReference type="RefSeq" id="XP_033526839.1">
    <property type="nucleotide sequence ID" value="XM_033666544.1"/>
</dbReference>
<reference evidence="1" key="1">
    <citation type="journal article" date="2020" name="Stud. Mycol.">
        <title>101 Dothideomycetes genomes: a test case for predicting lifestyles and emergence of pathogens.</title>
        <authorList>
            <person name="Haridas S."/>
            <person name="Albert R."/>
            <person name="Binder M."/>
            <person name="Bloem J."/>
            <person name="Labutti K."/>
            <person name="Salamov A."/>
            <person name="Andreopoulos B."/>
            <person name="Baker S."/>
            <person name="Barry K."/>
            <person name="Bills G."/>
            <person name="Bluhm B."/>
            <person name="Cannon C."/>
            <person name="Castanera R."/>
            <person name="Culley D."/>
            <person name="Daum C."/>
            <person name="Ezra D."/>
            <person name="Gonzalez J."/>
            <person name="Henrissat B."/>
            <person name="Kuo A."/>
            <person name="Liang C."/>
            <person name="Lipzen A."/>
            <person name="Lutzoni F."/>
            <person name="Magnuson J."/>
            <person name="Mondo S."/>
            <person name="Nolan M."/>
            <person name="Ohm R."/>
            <person name="Pangilinan J."/>
            <person name="Park H.-J."/>
            <person name="Ramirez L."/>
            <person name="Alfaro M."/>
            <person name="Sun H."/>
            <person name="Tritt A."/>
            <person name="Yoshinaga Y."/>
            <person name="Zwiers L.-H."/>
            <person name="Turgeon B."/>
            <person name="Goodwin S."/>
            <person name="Spatafora J."/>
            <person name="Crous P."/>
            <person name="Grigoriev I."/>
        </authorList>
    </citation>
    <scope>NUCLEOTIDE SEQUENCE</scope>
    <source>
        <strain evidence="1">CBS 119687</strain>
    </source>
</reference>
<sequence length="133" mass="14665">MPLKTATYKVTTADGNFKIGRFAIEDLSLLPKRIVAQQNDAAVPHPWIIESLGGDKYRVKIMGAPLSTIQDRLAAHLIEEPSDEWTIAPTGQNLYTFSQNGQYIEVPTEESYQLKTTGTKPSQGFKNTKVGVA</sequence>
<organism evidence="1 2">
    <name type="scientific">Dothidotthia symphoricarpi CBS 119687</name>
    <dbReference type="NCBI Taxonomy" id="1392245"/>
    <lineage>
        <taxon>Eukaryota</taxon>
        <taxon>Fungi</taxon>
        <taxon>Dikarya</taxon>
        <taxon>Ascomycota</taxon>
        <taxon>Pezizomycotina</taxon>
        <taxon>Dothideomycetes</taxon>
        <taxon>Pleosporomycetidae</taxon>
        <taxon>Pleosporales</taxon>
        <taxon>Dothidotthiaceae</taxon>
        <taxon>Dothidotthia</taxon>
    </lineage>
</organism>